<keyword evidence="7" id="KW-0503">Monooxygenase</keyword>
<comment type="caution">
    <text evidence="9">The sequence shown here is derived from an EMBL/GenBank/DDBJ whole genome shotgun (WGS) entry which is preliminary data.</text>
</comment>
<protein>
    <recommendedName>
        <fullName evidence="11">Cytochrome P450</fullName>
    </recommendedName>
</protein>
<accession>A0A5N4API7</accession>
<evidence type="ECO:0000313" key="10">
    <source>
        <dbReference type="Proteomes" id="UP000327044"/>
    </source>
</evidence>
<dbReference type="Proteomes" id="UP000327044">
    <property type="component" value="Unassembled WGS sequence"/>
</dbReference>
<evidence type="ECO:0000256" key="1">
    <source>
        <dbReference type="ARBA" id="ARBA00001971"/>
    </source>
</evidence>
<evidence type="ECO:0000256" key="7">
    <source>
        <dbReference type="ARBA" id="ARBA00023033"/>
    </source>
</evidence>
<evidence type="ECO:0000256" key="2">
    <source>
        <dbReference type="ARBA" id="ARBA00010617"/>
    </source>
</evidence>
<evidence type="ECO:0000256" key="5">
    <source>
        <dbReference type="ARBA" id="ARBA00023002"/>
    </source>
</evidence>
<dbReference type="OrthoDB" id="3945418at2759"/>
<dbReference type="InterPro" id="IPR001128">
    <property type="entry name" value="Cyt_P450"/>
</dbReference>
<evidence type="ECO:0000256" key="6">
    <source>
        <dbReference type="ARBA" id="ARBA00023004"/>
    </source>
</evidence>
<reference evidence="9 10" key="1">
    <citation type="journal article" date="2018" name="Elife">
        <title>Firefly genomes illuminate parallel origins of bioluminescence in beetles.</title>
        <authorList>
            <person name="Fallon T.R."/>
            <person name="Lower S.E."/>
            <person name="Chang C.H."/>
            <person name="Bessho-Uehara M."/>
            <person name="Martin G.J."/>
            <person name="Bewick A.J."/>
            <person name="Behringer M."/>
            <person name="Debat H.J."/>
            <person name="Wong I."/>
            <person name="Day J.C."/>
            <person name="Suvorov A."/>
            <person name="Silva C.J."/>
            <person name="Stanger-Hall K.F."/>
            <person name="Hall D.W."/>
            <person name="Schmitz R.J."/>
            <person name="Nelson D.R."/>
            <person name="Lewis S.M."/>
            <person name="Shigenobu S."/>
            <person name="Bybee S.M."/>
            <person name="Larracuente A.M."/>
            <person name="Oba Y."/>
            <person name="Weng J.K."/>
        </authorList>
    </citation>
    <scope>NUCLEOTIDE SEQUENCE [LARGE SCALE GENOMIC DNA]</scope>
    <source>
        <strain evidence="9">1611_PpyrPB1</strain>
        <tissue evidence="9">Whole body</tissue>
    </source>
</reference>
<feature type="binding site" description="axial binding residue" evidence="8">
    <location>
        <position position="509"/>
    </location>
    <ligand>
        <name>heme</name>
        <dbReference type="ChEBI" id="CHEBI:30413"/>
    </ligand>
    <ligandPart>
        <name>Fe</name>
        <dbReference type="ChEBI" id="CHEBI:18248"/>
    </ligandPart>
</feature>
<keyword evidence="6 8" id="KW-0408">Iron</keyword>
<dbReference type="GO" id="GO:0020037">
    <property type="term" value="F:heme binding"/>
    <property type="evidence" value="ECO:0007669"/>
    <property type="project" value="InterPro"/>
</dbReference>
<comment type="cofactor">
    <cofactor evidence="1 8">
        <name>heme</name>
        <dbReference type="ChEBI" id="CHEBI:30413"/>
    </cofactor>
</comment>
<dbReference type="PANTHER" id="PTHR24279:SF120">
    <property type="entry name" value="CYTOCHROME P450"/>
    <property type="match status" value="1"/>
</dbReference>
<name>A0A5N4API7_PHOPY</name>
<dbReference type="Gene3D" id="1.10.630.10">
    <property type="entry name" value="Cytochrome P450"/>
    <property type="match status" value="1"/>
</dbReference>
<proteinExistence type="inferred from homology"/>
<dbReference type="InterPro" id="IPR050479">
    <property type="entry name" value="CYP11_CYP27_families"/>
</dbReference>
<keyword evidence="5" id="KW-0560">Oxidoreductase</keyword>
<dbReference type="GO" id="GO:0016705">
    <property type="term" value="F:oxidoreductase activity, acting on paired donors, with incorporation or reduction of molecular oxygen"/>
    <property type="evidence" value="ECO:0007669"/>
    <property type="project" value="InterPro"/>
</dbReference>
<dbReference type="EMBL" id="VVIM01000005">
    <property type="protein sequence ID" value="KAB0799221.1"/>
    <property type="molecule type" value="Genomic_DNA"/>
</dbReference>
<evidence type="ECO:0000256" key="8">
    <source>
        <dbReference type="PIRSR" id="PIRSR602401-1"/>
    </source>
</evidence>
<keyword evidence="10" id="KW-1185">Reference proteome</keyword>
<dbReference type="GO" id="GO:0004497">
    <property type="term" value="F:monooxygenase activity"/>
    <property type="evidence" value="ECO:0007669"/>
    <property type="project" value="UniProtKB-KW"/>
</dbReference>
<evidence type="ECO:0000256" key="3">
    <source>
        <dbReference type="ARBA" id="ARBA00022617"/>
    </source>
</evidence>
<dbReference type="PRINTS" id="PR00463">
    <property type="entry name" value="EP450I"/>
</dbReference>
<keyword evidence="4 8" id="KW-0479">Metal-binding</keyword>
<evidence type="ECO:0000256" key="4">
    <source>
        <dbReference type="ARBA" id="ARBA00022723"/>
    </source>
</evidence>
<dbReference type="Pfam" id="PF00067">
    <property type="entry name" value="p450"/>
    <property type="match status" value="1"/>
</dbReference>
<dbReference type="InParanoid" id="A0A5N4API7"/>
<dbReference type="GO" id="GO:0005506">
    <property type="term" value="F:iron ion binding"/>
    <property type="evidence" value="ECO:0007669"/>
    <property type="project" value="InterPro"/>
</dbReference>
<gene>
    <name evidence="9" type="ORF">PPYR_07101</name>
</gene>
<dbReference type="InterPro" id="IPR036396">
    <property type="entry name" value="Cyt_P450_sf"/>
</dbReference>
<comment type="similarity">
    <text evidence="2">Belongs to the cytochrome P450 family.</text>
</comment>
<keyword evidence="3 8" id="KW-0349">Heme</keyword>
<sequence length="561" mass="64627">MLSKATLLQVNLVKRFAQKYASANPLPSEPLTHQQPRPIIPEALNTHATSQEVITTKDFDRFFKLEQSIDGSGLIHRSQSFDSVPGPISLRYLSKFWKIIPAVNTTAIGTIVQYLLTAGSQLPSGRSAWVLSKWFDQYGPIVRLHSPFGGDIVVVTRAEYAAEVFRREGRYPMRSCLDCLNKYREYKCADRYSCAQNHSFIQRNGHEWDSPTVEDSTGTGKIETLKDICDEFVIRISNIRNRQDEVPSSFDEEIKKWSLECLLSAVVNKRLGFLNAAGTSPAPEPLQILKTLNKAHNDVKRCESGVHLWKFFDTPAWNSLIEHFDALGCMLRTHIYKTQESLERKKERENEGLSISQVLFVKEGLLIEDVLTVLFDMMLIGANGISHTVAFLMYNLARNPKSQRKFYEELKSIDIHDFSKMKYARACIRESLRLNPPMPFLNRVLSKDISVRNYLIPKGTHILAATHMCNLREEYFENANEFRPERWIEDDLLDTDNVVLPFDNGIMPCLPYRSVETQVIVLFLKLLNQFQIEYHYGEIRNKYRVTAEPKNSLKFRFVDRN</sequence>
<evidence type="ECO:0008006" key="11">
    <source>
        <dbReference type="Google" id="ProtNLM"/>
    </source>
</evidence>
<evidence type="ECO:0000313" key="9">
    <source>
        <dbReference type="EMBL" id="KAB0799221.1"/>
    </source>
</evidence>
<dbReference type="PANTHER" id="PTHR24279">
    <property type="entry name" value="CYTOCHROME P450"/>
    <property type="match status" value="1"/>
</dbReference>
<dbReference type="InterPro" id="IPR002401">
    <property type="entry name" value="Cyt_P450_E_grp-I"/>
</dbReference>
<dbReference type="AlphaFoldDB" id="A0A5N4API7"/>
<organism evidence="9 10">
    <name type="scientific">Photinus pyralis</name>
    <name type="common">Common eastern firefly</name>
    <name type="synonym">Lampyris pyralis</name>
    <dbReference type="NCBI Taxonomy" id="7054"/>
    <lineage>
        <taxon>Eukaryota</taxon>
        <taxon>Metazoa</taxon>
        <taxon>Ecdysozoa</taxon>
        <taxon>Arthropoda</taxon>
        <taxon>Hexapoda</taxon>
        <taxon>Insecta</taxon>
        <taxon>Pterygota</taxon>
        <taxon>Neoptera</taxon>
        <taxon>Endopterygota</taxon>
        <taxon>Coleoptera</taxon>
        <taxon>Polyphaga</taxon>
        <taxon>Elateriformia</taxon>
        <taxon>Elateroidea</taxon>
        <taxon>Lampyridae</taxon>
        <taxon>Lampyrinae</taxon>
        <taxon>Photinus</taxon>
    </lineage>
</organism>
<dbReference type="SUPFAM" id="SSF48264">
    <property type="entry name" value="Cytochrome P450"/>
    <property type="match status" value="1"/>
</dbReference>